<organism evidence="2 3">
    <name type="scientific">Trichoderma simmonsii</name>
    <dbReference type="NCBI Taxonomy" id="1491479"/>
    <lineage>
        <taxon>Eukaryota</taxon>
        <taxon>Fungi</taxon>
        <taxon>Dikarya</taxon>
        <taxon>Ascomycota</taxon>
        <taxon>Pezizomycotina</taxon>
        <taxon>Sordariomycetes</taxon>
        <taxon>Hypocreomycetidae</taxon>
        <taxon>Hypocreales</taxon>
        <taxon>Hypocreaceae</taxon>
        <taxon>Trichoderma</taxon>
    </lineage>
</organism>
<feature type="compositionally biased region" description="Basic and acidic residues" evidence="1">
    <location>
        <begin position="48"/>
        <end position="71"/>
    </location>
</feature>
<proteinExistence type="predicted"/>
<protein>
    <submittedName>
        <fullName evidence="2">Uncharacterized protein</fullName>
    </submittedName>
</protein>
<dbReference type="Proteomes" id="UP000826661">
    <property type="component" value="Chromosome VI"/>
</dbReference>
<gene>
    <name evidence="2" type="ORF">H0G86_011016</name>
</gene>
<keyword evidence="3" id="KW-1185">Reference proteome</keyword>
<dbReference type="EMBL" id="CP075869">
    <property type="protein sequence ID" value="QYT04083.1"/>
    <property type="molecule type" value="Genomic_DNA"/>
</dbReference>
<sequence>MNTPGLSIDSAYQYLGNANMRTITDGVFKGWPVNQELGSIGPFPGNVGKRDGWMEEEKHQRRRDHEDKFAK</sequence>
<feature type="region of interest" description="Disordered" evidence="1">
    <location>
        <begin position="39"/>
        <end position="71"/>
    </location>
</feature>
<evidence type="ECO:0000256" key="1">
    <source>
        <dbReference type="SAM" id="MobiDB-lite"/>
    </source>
</evidence>
<accession>A0A8G0LNL0</accession>
<dbReference type="AlphaFoldDB" id="A0A8G0LNL0"/>
<evidence type="ECO:0000313" key="2">
    <source>
        <dbReference type="EMBL" id="QYT04083.1"/>
    </source>
</evidence>
<reference evidence="2 3" key="1">
    <citation type="journal article" date="2021" name="BMC Genomics">
        <title>Telomere-to-telomere genome assembly of asparaginase-producing Trichoderma simmonsii.</title>
        <authorList>
            <person name="Chung D."/>
            <person name="Kwon Y.M."/>
            <person name="Yang Y."/>
        </authorList>
    </citation>
    <scope>NUCLEOTIDE SEQUENCE [LARGE SCALE GENOMIC DNA]</scope>
    <source>
        <strain evidence="2 3">GH-Sj1</strain>
    </source>
</reference>
<name>A0A8G0LNL0_9HYPO</name>
<evidence type="ECO:0000313" key="3">
    <source>
        <dbReference type="Proteomes" id="UP000826661"/>
    </source>
</evidence>